<feature type="transmembrane region" description="Helical" evidence="6">
    <location>
        <begin position="251"/>
        <end position="270"/>
    </location>
</feature>
<evidence type="ECO:0000313" key="9">
    <source>
        <dbReference type="Proteomes" id="UP000694565"/>
    </source>
</evidence>
<dbReference type="PANTHER" id="PTHR24064">
    <property type="entry name" value="SOLUTE CARRIER FAMILY 22 MEMBER"/>
    <property type="match status" value="1"/>
</dbReference>
<proteinExistence type="predicted"/>
<feature type="transmembrane region" description="Helical" evidence="6">
    <location>
        <begin position="387"/>
        <end position="410"/>
    </location>
</feature>
<feature type="transmembrane region" description="Helical" evidence="6">
    <location>
        <begin position="138"/>
        <end position="157"/>
    </location>
</feature>
<feature type="domain" description="Major facilitator superfamily (MFS) profile" evidence="7">
    <location>
        <begin position="78"/>
        <end position="474"/>
    </location>
</feature>
<keyword evidence="4 6" id="KW-0472">Membrane</keyword>
<dbReference type="PROSITE" id="PS00217">
    <property type="entry name" value="SUGAR_TRANSPORT_2"/>
    <property type="match status" value="1"/>
</dbReference>
<feature type="transmembrane region" description="Helical" evidence="6">
    <location>
        <begin position="194"/>
        <end position="216"/>
    </location>
</feature>
<feature type="transmembrane region" description="Helical" evidence="6">
    <location>
        <begin position="223"/>
        <end position="245"/>
    </location>
</feature>
<dbReference type="Proteomes" id="UP000694565">
    <property type="component" value="Unplaced"/>
</dbReference>
<feature type="region of interest" description="Disordered" evidence="5">
    <location>
        <begin position="476"/>
        <end position="496"/>
    </location>
</feature>
<dbReference type="InterPro" id="IPR036259">
    <property type="entry name" value="MFS_trans_sf"/>
</dbReference>
<feature type="transmembrane region" description="Helical" evidence="6">
    <location>
        <begin position="20"/>
        <end position="42"/>
    </location>
</feature>
<feature type="transmembrane region" description="Helical" evidence="6">
    <location>
        <begin position="362"/>
        <end position="381"/>
    </location>
</feature>
<feature type="transmembrane region" description="Helical" evidence="6">
    <location>
        <begin position="422"/>
        <end position="442"/>
    </location>
</feature>
<dbReference type="InterPro" id="IPR011701">
    <property type="entry name" value="MFS"/>
</dbReference>
<evidence type="ECO:0000256" key="3">
    <source>
        <dbReference type="ARBA" id="ARBA00022989"/>
    </source>
</evidence>
<comment type="subcellular location">
    <subcellularLocation>
        <location evidence="1">Membrane</location>
        <topology evidence="1">Multi-pass membrane protein</topology>
    </subcellularLocation>
</comment>
<evidence type="ECO:0000256" key="2">
    <source>
        <dbReference type="ARBA" id="ARBA00022692"/>
    </source>
</evidence>
<keyword evidence="2 6" id="KW-0812">Transmembrane</keyword>
<dbReference type="Pfam" id="PF07690">
    <property type="entry name" value="MFS_1"/>
    <property type="match status" value="1"/>
</dbReference>
<feature type="compositionally biased region" description="Polar residues" evidence="5">
    <location>
        <begin position="486"/>
        <end position="496"/>
    </location>
</feature>
<dbReference type="GO" id="GO:0022857">
    <property type="term" value="F:transmembrane transporter activity"/>
    <property type="evidence" value="ECO:0007669"/>
    <property type="project" value="InterPro"/>
</dbReference>
<evidence type="ECO:0000256" key="5">
    <source>
        <dbReference type="SAM" id="MobiDB-lite"/>
    </source>
</evidence>
<sequence>MADFGEILRNIGEFGLFQQLTLIALCFTNLIQPFIFASFLFIQSDPERHCNTDWILQADSNLTTDEQLNLTLPREEDGTFSRCQMFLPVNWDIGAIREYGLNETTRCRDGWVYYDTLYDATIVTDFDLVCDQANMVQVTQAVFMSGILVGSIIFGPFAESFGRKRATQITTVLLFIFTVTTALCPNVYLYLASMFMVGIGGGGYRINSIILATEWIGPSKRSWGACVAQLFGAVGQCVVAGMIYFIRDWRLAQLITAAPIAVVVIYIWFIPESARWLLSRGRTEEAKQLIVKAAAINKRTVSDSLLNNKLVEFSLNLSIFCVYFNMGSFGYSIFVTQLLFGAIEIPAHILCMWLLEVFGRKILFVATLLSGGLSCILVLAVPQEAIAVTSLVVAARFFLLSSASICTVYIQELFPTSVRQTATALGAISARVGGLLAPLLNILAVYHWVIPTTVFSSVTLVSGALCLLLPETRSKDLPESADEAENSCSNPKSTKL</sequence>
<evidence type="ECO:0000256" key="1">
    <source>
        <dbReference type="ARBA" id="ARBA00004141"/>
    </source>
</evidence>
<keyword evidence="3 6" id="KW-1133">Transmembrane helix</keyword>
<dbReference type="Ensembl" id="ENSCLMT00005030856.1">
    <property type="protein sequence ID" value="ENSCLMP00005029514.1"/>
    <property type="gene ID" value="ENSCLMG00005014391.1"/>
</dbReference>
<dbReference type="Pfam" id="PF00083">
    <property type="entry name" value="Sugar_tr"/>
    <property type="match status" value="1"/>
</dbReference>
<evidence type="ECO:0000313" key="8">
    <source>
        <dbReference type="Ensembl" id="ENSCLMP00005029514.1"/>
    </source>
</evidence>
<dbReference type="AlphaFoldDB" id="A0A8C2ZMG8"/>
<evidence type="ECO:0000256" key="6">
    <source>
        <dbReference type="SAM" id="Phobius"/>
    </source>
</evidence>
<feature type="transmembrane region" description="Helical" evidence="6">
    <location>
        <begin position="331"/>
        <end position="355"/>
    </location>
</feature>
<dbReference type="InterPro" id="IPR005828">
    <property type="entry name" value="MFS_sugar_transport-like"/>
</dbReference>
<feature type="transmembrane region" description="Helical" evidence="6">
    <location>
        <begin position="169"/>
        <end position="188"/>
    </location>
</feature>
<evidence type="ECO:0000259" key="7">
    <source>
        <dbReference type="PROSITE" id="PS50850"/>
    </source>
</evidence>
<dbReference type="Gene3D" id="1.20.1250.20">
    <property type="entry name" value="MFS general substrate transporter like domains"/>
    <property type="match status" value="2"/>
</dbReference>
<dbReference type="InterPro" id="IPR005829">
    <property type="entry name" value="Sugar_transporter_CS"/>
</dbReference>
<keyword evidence="9" id="KW-1185">Reference proteome</keyword>
<protein>
    <submittedName>
        <fullName evidence="8">Solute carrier family 22 member 13a</fullName>
    </submittedName>
</protein>
<dbReference type="SUPFAM" id="SSF103473">
    <property type="entry name" value="MFS general substrate transporter"/>
    <property type="match status" value="1"/>
</dbReference>
<dbReference type="PROSITE" id="PS50850">
    <property type="entry name" value="MFS"/>
    <property type="match status" value="1"/>
</dbReference>
<reference evidence="8" key="1">
    <citation type="submission" date="2025-08" db="UniProtKB">
        <authorList>
            <consortium name="Ensembl"/>
        </authorList>
    </citation>
    <scope>IDENTIFICATION</scope>
</reference>
<name>A0A8C2ZMG8_CYCLU</name>
<reference evidence="8" key="2">
    <citation type="submission" date="2025-09" db="UniProtKB">
        <authorList>
            <consortium name="Ensembl"/>
        </authorList>
    </citation>
    <scope>IDENTIFICATION</scope>
</reference>
<dbReference type="GeneTree" id="ENSGT00940000154607"/>
<evidence type="ECO:0000256" key="4">
    <source>
        <dbReference type="ARBA" id="ARBA00023136"/>
    </source>
</evidence>
<accession>A0A8C2ZMG8</accession>
<dbReference type="GO" id="GO:0016020">
    <property type="term" value="C:membrane"/>
    <property type="evidence" value="ECO:0007669"/>
    <property type="project" value="UniProtKB-SubCell"/>
</dbReference>
<dbReference type="InterPro" id="IPR020846">
    <property type="entry name" value="MFS_dom"/>
</dbReference>
<organism evidence="8 9">
    <name type="scientific">Cyclopterus lumpus</name>
    <name type="common">Lumpsucker</name>
    <dbReference type="NCBI Taxonomy" id="8103"/>
    <lineage>
        <taxon>Eukaryota</taxon>
        <taxon>Metazoa</taxon>
        <taxon>Chordata</taxon>
        <taxon>Craniata</taxon>
        <taxon>Vertebrata</taxon>
        <taxon>Euteleostomi</taxon>
        <taxon>Actinopterygii</taxon>
        <taxon>Neopterygii</taxon>
        <taxon>Teleostei</taxon>
        <taxon>Neoteleostei</taxon>
        <taxon>Acanthomorphata</taxon>
        <taxon>Eupercaria</taxon>
        <taxon>Perciformes</taxon>
        <taxon>Cottioidei</taxon>
        <taxon>Cottales</taxon>
        <taxon>Cyclopteridae</taxon>
        <taxon>Cyclopterus</taxon>
    </lineage>
</organism>